<organism evidence="2 3">
    <name type="scientific">Candidatus Ignatzschineria merdigallinarum</name>
    <dbReference type="NCBI Taxonomy" id="2838621"/>
    <lineage>
        <taxon>Bacteria</taxon>
        <taxon>Pseudomonadati</taxon>
        <taxon>Pseudomonadota</taxon>
        <taxon>Gammaproteobacteria</taxon>
        <taxon>Cardiobacteriales</taxon>
        <taxon>Ignatzschineriaceae</taxon>
        <taxon>Ignatzschineria</taxon>
    </lineage>
</organism>
<dbReference type="Proteomes" id="UP000823934">
    <property type="component" value="Unassembled WGS sequence"/>
</dbReference>
<feature type="compositionally biased region" description="Basic and acidic residues" evidence="1">
    <location>
        <begin position="24"/>
        <end position="52"/>
    </location>
</feature>
<sequence length="80" mass="8879">MSLNLDKNTIKTDDEAADQCCSKVDNRSDVAQAPHDHDHDHDHDHGHSHEGDSCCALPEEDHDAKKSDVPAGYTQDILYI</sequence>
<dbReference type="AlphaFoldDB" id="A0A9D1TUC2"/>
<reference evidence="2" key="1">
    <citation type="journal article" date="2021" name="PeerJ">
        <title>Extensive microbial diversity within the chicken gut microbiome revealed by metagenomics and culture.</title>
        <authorList>
            <person name="Gilroy R."/>
            <person name="Ravi A."/>
            <person name="Getino M."/>
            <person name="Pursley I."/>
            <person name="Horton D.L."/>
            <person name="Alikhan N.F."/>
            <person name="Baker D."/>
            <person name="Gharbi K."/>
            <person name="Hall N."/>
            <person name="Watson M."/>
            <person name="Adriaenssens E.M."/>
            <person name="Foster-Nyarko E."/>
            <person name="Jarju S."/>
            <person name="Secka A."/>
            <person name="Antonio M."/>
            <person name="Oren A."/>
            <person name="Chaudhuri R.R."/>
            <person name="La Ragione R."/>
            <person name="Hildebrand F."/>
            <person name="Pallen M.J."/>
        </authorList>
    </citation>
    <scope>NUCLEOTIDE SEQUENCE</scope>
    <source>
        <strain evidence="2">CHK160-9182</strain>
    </source>
</reference>
<gene>
    <name evidence="2" type="ORF">H9889_00940</name>
</gene>
<evidence type="ECO:0000256" key="1">
    <source>
        <dbReference type="SAM" id="MobiDB-lite"/>
    </source>
</evidence>
<evidence type="ECO:0000313" key="2">
    <source>
        <dbReference type="EMBL" id="HIW05884.1"/>
    </source>
</evidence>
<reference evidence="2" key="2">
    <citation type="submission" date="2021-04" db="EMBL/GenBank/DDBJ databases">
        <authorList>
            <person name="Gilroy R."/>
        </authorList>
    </citation>
    <scope>NUCLEOTIDE SEQUENCE</scope>
    <source>
        <strain evidence="2">CHK160-9182</strain>
    </source>
</reference>
<evidence type="ECO:0000313" key="3">
    <source>
        <dbReference type="Proteomes" id="UP000823934"/>
    </source>
</evidence>
<dbReference type="EMBL" id="DXHP01000021">
    <property type="protein sequence ID" value="HIW05884.1"/>
    <property type="molecule type" value="Genomic_DNA"/>
</dbReference>
<accession>A0A9D1TUC2</accession>
<proteinExistence type="predicted"/>
<feature type="non-terminal residue" evidence="2">
    <location>
        <position position="80"/>
    </location>
</feature>
<name>A0A9D1TUC2_9GAMM</name>
<feature type="region of interest" description="Disordered" evidence="1">
    <location>
        <begin position="1"/>
        <end position="80"/>
    </location>
</feature>
<protein>
    <submittedName>
        <fullName evidence="2">Uncharacterized protein</fullName>
    </submittedName>
</protein>
<comment type="caution">
    <text evidence="2">The sequence shown here is derived from an EMBL/GenBank/DDBJ whole genome shotgun (WGS) entry which is preliminary data.</text>
</comment>